<organism evidence="1 2">
    <name type="scientific">Salipiger aestuarii</name>
    <dbReference type="NCBI Taxonomy" id="568098"/>
    <lineage>
        <taxon>Bacteria</taxon>
        <taxon>Pseudomonadati</taxon>
        <taxon>Pseudomonadota</taxon>
        <taxon>Alphaproteobacteria</taxon>
        <taxon>Rhodobacterales</taxon>
        <taxon>Roseobacteraceae</taxon>
        <taxon>Salipiger</taxon>
    </lineage>
</organism>
<protein>
    <submittedName>
        <fullName evidence="1">Uncharacterized protein</fullName>
    </submittedName>
</protein>
<dbReference type="InterPro" id="IPR032347">
    <property type="entry name" value="DUF4864"/>
</dbReference>
<keyword evidence="2" id="KW-1185">Reference proteome</keyword>
<gene>
    <name evidence="1" type="ORF">ATI53_10289</name>
</gene>
<dbReference type="EMBL" id="QLMG01000028">
    <property type="protein sequence ID" value="RAK14208.1"/>
    <property type="molecule type" value="Genomic_DNA"/>
</dbReference>
<accession>A0A327XYZ6</accession>
<comment type="caution">
    <text evidence="1">The sequence shown here is derived from an EMBL/GenBank/DDBJ whole genome shotgun (WGS) entry which is preliminary data.</text>
</comment>
<proteinExistence type="predicted"/>
<reference evidence="1 2" key="1">
    <citation type="submission" date="2018-06" db="EMBL/GenBank/DDBJ databases">
        <title>Genomic Encyclopedia of Archaeal and Bacterial Type Strains, Phase II (KMG-II): from individual species to whole genera.</title>
        <authorList>
            <person name="Goeker M."/>
        </authorList>
    </citation>
    <scope>NUCLEOTIDE SEQUENCE [LARGE SCALE GENOMIC DNA]</scope>
    <source>
        <strain evidence="1 2">DSM 22011</strain>
    </source>
</reference>
<evidence type="ECO:0000313" key="2">
    <source>
        <dbReference type="Proteomes" id="UP000249165"/>
    </source>
</evidence>
<dbReference type="AlphaFoldDB" id="A0A327XYZ6"/>
<name>A0A327XYZ6_9RHOB</name>
<dbReference type="Pfam" id="PF16156">
    <property type="entry name" value="DUF4864"/>
    <property type="match status" value="1"/>
</dbReference>
<evidence type="ECO:0000313" key="1">
    <source>
        <dbReference type="EMBL" id="RAK14208.1"/>
    </source>
</evidence>
<dbReference type="Proteomes" id="UP000249165">
    <property type="component" value="Unassembled WGS sequence"/>
</dbReference>
<sequence length="58" mass="6432">MRTIRFGGLTRADGLPTQRVFVSDANGAVHVLDDLMEQIDGAWRIAGVRYAERLCLTV</sequence>